<gene>
    <name evidence="2" type="ORF">OM076_43635</name>
</gene>
<dbReference type="InterPro" id="IPR036388">
    <property type="entry name" value="WH-like_DNA-bd_sf"/>
</dbReference>
<dbReference type="PROSITE" id="PS50995">
    <property type="entry name" value="HTH_MARR_2"/>
    <property type="match status" value="1"/>
</dbReference>
<protein>
    <submittedName>
        <fullName evidence="2">MarR family transcriptional regulator</fullName>
    </submittedName>
</protein>
<keyword evidence="3" id="KW-1185">Reference proteome</keyword>
<evidence type="ECO:0000313" key="2">
    <source>
        <dbReference type="EMBL" id="MDA0167232.1"/>
    </source>
</evidence>
<reference evidence="2" key="1">
    <citation type="submission" date="2022-10" db="EMBL/GenBank/DDBJ databases">
        <title>The WGS of Solirubrobacter ginsenosidimutans DSM 21036.</title>
        <authorList>
            <person name="Jiang Z."/>
        </authorList>
    </citation>
    <scope>NUCLEOTIDE SEQUENCE</scope>
    <source>
        <strain evidence="2">DSM 21036</strain>
    </source>
</reference>
<evidence type="ECO:0000313" key="3">
    <source>
        <dbReference type="Proteomes" id="UP001149140"/>
    </source>
</evidence>
<dbReference type="SUPFAM" id="SSF46785">
    <property type="entry name" value="Winged helix' DNA-binding domain"/>
    <property type="match status" value="1"/>
</dbReference>
<dbReference type="PRINTS" id="PR00598">
    <property type="entry name" value="HTHMARR"/>
</dbReference>
<evidence type="ECO:0000259" key="1">
    <source>
        <dbReference type="PROSITE" id="PS50995"/>
    </source>
</evidence>
<dbReference type="PANTHER" id="PTHR33164">
    <property type="entry name" value="TRANSCRIPTIONAL REGULATOR, MARR FAMILY"/>
    <property type="match status" value="1"/>
</dbReference>
<dbReference type="AlphaFoldDB" id="A0A9X3N2T0"/>
<dbReference type="SMART" id="SM00347">
    <property type="entry name" value="HTH_MARR"/>
    <property type="match status" value="1"/>
</dbReference>
<dbReference type="InterPro" id="IPR039422">
    <property type="entry name" value="MarR/SlyA-like"/>
</dbReference>
<comment type="caution">
    <text evidence="2">The sequence shown here is derived from an EMBL/GenBank/DDBJ whole genome shotgun (WGS) entry which is preliminary data.</text>
</comment>
<dbReference type="RefSeq" id="WP_270046482.1">
    <property type="nucleotide sequence ID" value="NZ_JAPDOD010000094.1"/>
</dbReference>
<dbReference type="Gene3D" id="1.10.10.10">
    <property type="entry name" value="Winged helix-like DNA-binding domain superfamily/Winged helix DNA-binding domain"/>
    <property type="match status" value="1"/>
</dbReference>
<dbReference type="Proteomes" id="UP001149140">
    <property type="component" value="Unassembled WGS sequence"/>
</dbReference>
<organism evidence="2 3">
    <name type="scientific">Solirubrobacter ginsenosidimutans</name>
    <dbReference type="NCBI Taxonomy" id="490573"/>
    <lineage>
        <taxon>Bacteria</taxon>
        <taxon>Bacillati</taxon>
        <taxon>Actinomycetota</taxon>
        <taxon>Thermoleophilia</taxon>
        <taxon>Solirubrobacterales</taxon>
        <taxon>Solirubrobacteraceae</taxon>
        <taxon>Solirubrobacter</taxon>
    </lineage>
</organism>
<dbReference type="EMBL" id="JAPDOD010000094">
    <property type="protein sequence ID" value="MDA0167232.1"/>
    <property type="molecule type" value="Genomic_DNA"/>
</dbReference>
<proteinExistence type="predicted"/>
<feature type="domain" description="HTH marR-type" evidence="1">
    <location>
        <begin position="14"/>
        <end position="150"/>
    </location>
</feature>
<dbReference type="Pfam" id="PF12802">
    <property type="entry name" value="MarR_2"/>
    <property type="match status" value="1"/>
</dbReference>
<accession>A0A9X3N2T0</accession>
<dbReference type="InterPro" id="IPR000835">
    <property type="entry name" value="HTH_MarR-typ"/>
</dbReference>
<dbReference type="GO" id="GO:0006950">
    <property type="term" value="P:response to stress"/>
    <property type="evidence" value="ECO:0007669"/>
    <property type="project" value="TreeGrafter"/>
</dbReference>
<dbReference type="GO" id="GO:0003700">
    <property type="term" value="F:DNA-binding transcription factor activity"/>
    <property type="evidence" value="ECO:0007669"/>
    <property type="project" value="InterPro"/>
</dbReference>
<sequence>MATPDISVDLTAEELGAWRGLLRVHTALVKALDAELAAAHDLPLSSYEVLITLESAPGRKRRMAELADSVLLSRSGMTRLVDRLADNGLLERDLCTDDGRGCYAVLTDKGAEVLATARPTHLDGVRERFLRHFSSDELLVLGEMWNRVLPGAAATPE</sequence>
<name>A0A9X3N2T0_9ACTN</name>
<dbReference type="PANTHER" id="PTHR33164:SF99">
    <property type="entry name" value="MARR FAMILY REGULATORY PROTEIN"/>
    <property type="match status" value="1"/>
</dbReference>
<dbReference type="InterPro" id="IPR036390">
    <property type="entry name" value="WH_DNA-bd_sf"/>
</dbReference>